<dbReference type="Gene3D" id="2.30.30.240">
    <property type="entry name" value="PRC-barrel domain"/>
    <property type="match status" value="1"/>
</dbReference>
<feature type="domain" description="Ribosome maturation factor RimM PRC barrel" evidence="7">
    <location>
        <begin position="109"/>
        <end position="173"/>
    </location>
</feature>
<organism evidence="8 9">
    <name type="scientific">Auraticoccus monumenti</name>
    <dbReference type="NCBI Taxonomy" id="675864"/>
    <lineage>
        <taxon>Bacteria</taxon>
        <taxon>Bacillati</taxon>
        <taxon>Actinomycetota</taxon>
        <taxon>Actinomycetes</taxon>
        <taxon>Propionibacteriales</taxon>
        <taxon>Propionibacteriaceae</taxon>
        <taxon>Auraticoccus</taxon>
    </lineage>
</organism>
<dbReference type="GO" id="GO:0042274">
    <property type="term" value="P:ribosomal small subunit biogenesis"/>
    <property type="evidence" value="ECO:0007669"/>
    <property type="project" value="UniProtKB-UniRule"/>
</dbReference>
<keyword evidence="9" id="KW-1185">Reference proteome</keyword>
<evidence type="ECO:0000313" key="8">
    <source>
        <dbReference type="EMBL" id="SDE46388.1"/>
    </source>
</evidence>
<evidence type="ECO:0000256" key="5">
    <source>
        <dbReference type="HAMAP-Rule" id="MF_00014"/>
    </source>
</evidence>
<gene>
    <name evidence="5" type="primary">rimM</name>
    <name evidence="8" type="ORF">SAMN04489747_3486</name>
</gene>
<evidence type="ECO:0000259" key="6">
    <source>
        <dbReference type="Pfam" id="PF01782"/>
    </source>
</evidence>
<dbReference type="NCBIfam" id="TIGR02273">
    <property type="entry name" value="16S_RimM"/>
    <property type="match status" value="1"/>
</dbReference>
<keyword evidence="1 5" id="KW-0963">Cytoplasm</keyword>
<dbReference type="Proteomes" id="UP000198546">
    <property type="component" value="Chromosome i"/>
</dbReference>
<dbReference type="PANTHER" id="PTHR33692">
    <property type="entry name" value="RIBOSOME MATURATION FACTOR RIMM"/>
    <property type="match status" value="1"/>
</dbReference>
<dbReference type="InterPro" id="IPR011961">
    <property type="entry name" value="RimM"/>
</dbReference>
<dbReference type="SUPFAM" id="SSF50346">
    <property type="entry name" value="PRC-barrel domain"/>
    <property type="match status" value="1"/>
</dbReference>
<comment type="subunit">
    <text evidence="5">Binds ribosomal protein uS19.</text>
</comment>
<protein>
    <recommendedName>
        <fullName evidence="5">Ribosome maturation factor RimM</fullName>
    </recommendedName>
</protein>
<evidence type="ECO:0000256" key="1">
    <source>
        <dbReference type="ARBA" id="ARBA00022490"/>
    </source>
</evidence>
<dbReference type="Pfam" id="PF01782">
    <property type="entry name" value="RimM"/>
    <property type="match status" value="1"/>
</dbReference>
<evidence type="ECO:0000256" key="4">
    <source>
        <dbReference type="ARBA" id="ARBA00023186"/>
    </source>
</evidence>
<evidence type="ECO:0000256" key="2">
    <source>
        <dbReference type="ARBA" id="ARBA00022517"/>
    </source>
</evidence>
<dbReference type="STRING" id="675864.SAMN04489747_3486"/>
<evidence type="ECO:0000256" key="3">
    <source>
        <dbReference type="ARBA" id="ARBA00022552"/>
    </source>
</evidence>
<dbReference type="GO" id="GO:0043022">
    <property type="term" value="F:ribosome binding"/>
    <property type="evidence" value="ECO:0007669"/>
    <property type="project" value="InterPro"/>
</dbReference>
<dbReference type="PANTHER" id="PTHR33692:SF1">
    <property type="entry name" value="RIBOSOME MATURATION FACTOR RIMM"/>
    <property type="match status" value="1"/>
</dbReference>
<feature type="domain" description="RimM N-terminal" evidence="6">
    <location>
        <begin position="2"/>
        <end position="89"/>
    </location>
</feature>
<comment type="domain">
    <text evidence="5">The PRC barrel domain binds ribosomal protein uS19.</text>
</comment>
<dbReference type="HAMAP" id="MF_00014">
    <property type="entry name" value="Ribosome_mat_RimM"/>
    <property type="match status" value="1"/>
</dbReference>
<dbReference type="GO" id="GO:0006364">
    <property type="term" value="P:rRNA processing"/>
    <property type="evidence" value="ECO:0007669"/>
    <property type="project" value="UniProtKB-UniRule"/>
</dbReference>
<evidence type="ECO:0000259" key="7">
    <source>
        <dbReference type="Pfam" id="PF24986"/>
    </source>
</evidence>
<reference evidence="8 9" key="1">
    <citation type="submission" date="2016-10" db="EMBL/GenBank/DDBJ databases">
        <authorList>
            <person name="de Groot N.N."/>
        </authorList>
    </citation>
    <scope>NUCLEOTIDE SEQUENCE [LARGE SCALE GENOMIC DNA]</scope>
    <source>
        <strain evidence="8 9">MON 2.2</strain>
    </source>
</reference>
<dbReference type="AlphaFoldDB" id="A0A1G7D476"/>
<dbReference type="SUPFAM" id="SSF50447">
    <property type="entry name" value="Translation proteins"/>
    <property type="match status" value="1"/>
</dbReference>
<proteinExistence type="inferred from homology"/>
<accession>A0A1G7D476</accession>
<keyword evidence="4 5" id="KW-0143">Chaperone</keyword>
<dbReference type="InterPro" id="IPR036976">
    <property type="entry name" value="RimM_N_sf"/>
</dbReference>
<comment type="subcellular location">
    <subcellularLocation>
        <location evidence="5">Cytoplasm</location>
    </subcellularLocation>
</comment>
<dbReference type="InterPro" id="IPR011033">
    <property type="entry name" value="PRC_barrel-like_sf"/>
</dbReference>
<comment type="function">
    <text evidence="5">An accessory protein needed during the final step in the assembly of 30S ribosomal subunit, possibly for assembly of the head region. Essential for efficient processing of 16S rRNA. May be needed both before and after RbfA during the maturation of 16S rRNA. It has affinity for free ribosomal 30S subunits but not for 70S ribosomes.</text>
</comment>
<name>A0A1G7D476_9ACTN</name>
<dbReference type="InterPro" id="IPR056792">
    <property type="entry name" value="PRC_RimM"/>
</dbReference>
<dbReference type="Pfam" id="PF24986">
    <property type="entry name" value="PRC_RimM"/>
    <property type="match status" value="1"/>
</dbReference>
<keyword evidence="3 5" id="KW-0698">rRNA processing</keyword>
<keyword evidence="2 5" id="KW-0690">Ribosome biogenesis</keyword>
<sequence>MVVGRIGRPHGVKGALTIELRTDEPERRFAEGASLHLVRGAAARPGADRFVSERTLQVVSTRWHQGRLLVVFEGVDDRDTAESLRGGLLVSRVAVDDAPGEPGEYYDRQLVGLAVLDASGTEVGRVTEVVHLPAQDLLAVDVAQGSRLVPFVEALVPEVDLAAGHVRLADVEGLLVDLDDDEE</sequence>
<dbReference type="Gene3D" id="2.40.30.60">
    <property type="entry name" value="RimM"/>
    <property type="match status" value="1"/>
</dbReference>
<dbReference type="EMBL" id="LT629688">
    <property type="protein sequence ID" value="SDE46388.1"/>
    <property type="molecule type" value="Genomic_DNA"/>
</dbReference>
<dbReference type="InterPro" id="IPR002676">
    <property type="entry name" value="RimM_N"/>
</dbReference>
<comment type="similarity">
    <text evidence="5">Belongs to the RimM family.</text>
</comment>
<dbReference type="GO" id="GO:0005737">
    <property type="term" value="C:cytoplasm"/>
    <property type="evidence" value="ECO:0007669"/>
    <property type="project" value="UniProtKB-SubCell"/>
</dbReference>
<evidence type="ECO:0000313" key="9">
    <source>
        <dbReference type="Proteomes" id="UP000198546"/>
    </source>
</evidence>
<dbReference type="GO" id="GO:0005840">
    <property type="term" value="C:ribosome"/>
    <property type="evidence" value="ECO:0007669"/>
    <property type="project" value="InterPro"/>
</dbReference>
<dbReference type="InterPro" id="IPR009000">
    <property type="entry name" value="Transl_B-barrel_sf"/>
</dbReference>